<evidence type="ECO:0000313" key="2">
    <source>
        <dbReference type="EMBL" id="SBT40779.1"/>
    </source>
</evidence>
<organism evidence="2 3">
    <name type="scientific">Micromonospora auratinigra</name>
    <dbReference type="NCBI Taxonomy" id="261654"/>
    <lineage>
        <taxon>Bacteria</taxon>
        <taxon>Bacillati</taxon>
        <taxon>Actinomycetota</taxon>
        <taxon>Actinomycetes</taxon>
        <taxon>Micromonosporales</taxon>
        <taxon>Micromonosporaceae</taxon>
        <taxon>Micromonospora</taxon>
    </lineage>
</organism>
<dbReference type="PROSITE" id="PS51819">
    <property type="entry name" value="VOC"/>
    <property type="match status" value="1"/>
</dbReference>
<dbReference type="STRING" id="261654.GA0070611_1390"/>
<dbReference type="PATRIC" id="fig|261654.4.peg.1418"/>
<accession>A0A1A8ZA85</accession>
<name>A0A1A8ZA85_9ACTN</name>
<dbReference type="InterPro" id="IPR041581">
    <property type="entry name" value="Glyoxalase_6"/>
</dbReference>
<dbReference type="InterPro" id="IPR037523">
    <property type="entry name" value="VOC_core"/>
</dbReference>
<evidence type="ECO:0000313" key="3">
    <source>
        <dbReference type="Proteomes" id="UP000199385"/>
    </source>
</evidence>
<dbReference type="PANTHER" id="PTHR35908">
    <property type="entry name" value="HYPOTHETICAL FUSION PROTEIN"/>
    <property type="match status" value="1"/>
</dbReference>
<gene>
    <name evidence="2" type="ORF">GA0070611_1390</name>
</gene>
<sequence length="121" mass="13126">MTTTLGRFAGVTIDCQDPQALADFWSAVLGGRVVESLPGWRRVILTDGGPVLTFQPVPEPKVGKARLHLDIAVADAGEAVDRIGTLGGRWTGERHDYPEGAVLVMADPESNEFCVVQYYQK</sequence>
<dbReference type="Pfam" id="PF18029">
    <property type="entry name" value="Glyoxalase_6"/>
    <property type="match status" value="1"/>
</dbReference>
<dbReference type="RefSeq" id="WP_091659331.1">
    <property type="nucleotide sequence ID" value="NZ_LT594323.1"/>
</dbReference>
<protein>
    <recommendedName>
        <fullName evidence="1">VOC domain-containing protein</fullName>
    </recommendedName>
</protein>
<dbReference type="OrthoDB" id="3212826at2"/>
<dbReference type="AlphaFoldDB" id="A0A1A8ZA85"/>
<dbReference type="InterPro" id="IPR029068">
    <property type="entry name" value="Glyas_Bleomycin-R_OHBP_Dase"/>
</dbReference>
<dbReference type="CDD" id="cd06587">
    <property type="entry name" value="VOC"/>
    <property type="match status" value="1"/>
</dbReference>
<proteinExistence type="predicted"/>
<keyword evidence="3" id="KW-1185">Reference proteome</keyword>
<reference evidence="3" key="1">
    <citation type="submission" date="2016-06" db="EMBL/GenBank/DDBJ databases">
        <authorList>
            <person name="Varghese N."/>
            <person name="Submissions Spin"/>
        </authorList>
    </citation>
    <scope>NUCLEOTIDE SEQUENCE [LARGE SCALE GENOMIC DNA]</scope>
    <source>
        <strain evidence="3">DSM 44815</strain>
    </source>
</reference>
<dbReference type="Proteomes" id="UP000199385">
    <property type="component" value="Chromosome I"/>
</dbReference>
<feature type="domain" description="VOC" evidence="1">
    <location>
        <begin position="7"/>
        <end position="118"/>
    </location>
</feature>
<dbReference type="PANTHER" id="PTHR35908:SF1">
    <property type="entry name" value="CONSERVED PROTEIN"/>
    <property type="match status" value="1"/>
</dbReference>
<evidence type="ECO:0000259" key="1">
    <source>
        <dbReference type="PROSITE" id="PS51819"/>
    </source>
</evidence>
<dbReference type="SUPFAM" id="SSF54593">
    <property type="entry name" value="Glyoxalase/Bleomycin resistance protein/Dihydroxybiphenyl dioxygenase"/>
    <property type="match status" value="1"/>
</dbReference>
<dbReference type="EMBL" id="LT594323">
    <property type="protein sequence ID" value="SBT40779.1"/>
    <property type="molecule type" value="Genomic_DNA"/>
</dbReference>
<dbReference type="Gene3D" id="3.10.180.10">
    <property type="entry name" value="2,3-Dihydroxybiphenyl 1,2-Dioxygenase, domain 1"/>
    <property type="match status" value="1"/>
</dbReference>